<comment type="caution">
    <text evidence="2">The sequence shown here is derived from an EMBL/GenBank/DDBJ whole genome shotgun (WGS) entry which is preliminary data.</text>
</comment>
<proteinExistence type="predicted"/>
<evidence type="ECO:0000313" key="2">
    <source>
        <dbReference type="EMBL" id="GGQ82227.1"/>
    </source>
</evidence>
<keyword evidence="1" id="KW-0472">Membrane</keyword>
<sequence>MVVVRWDNLAMGARAVLDPTGKALPARAADTDFDVRPFNEGVEALIAALDAEESSPVEPERRPGLRKRPEPSLSLSRLRLVAVTASFLSAVLTSTLGLLSLASGTNWPVAVLSTSSVLATLGIAAFFTALQRSLKQKQRALHSRAVEVEDVHEALRRMAEHQVESLEARSLIRRSKGDPELAHALLMEIISEYEVGRERHLASAGHSPKMSVEQVMKTASEDHPVVQMLRRLASDVQEAL</sequence>
<feature type="transmembrane region" description="Helical" evidence="1">
    <location>
        <begin position="107"/>
        <end position="130"/>
    </location>
</feature>
<keyword evidence="1" id="KW-1133">Transmembrane helix</keyword>
<gene>
    <name evidence="2" type="ORF">GCM10010280_31230</name>
</gene>
<dbReference type="EMBL" id="BMTU01000005">
    <property type="protein sequence ID" value="GGQ82227.1"/>
    <property type="molecule type" value="Genomic_DNA"/>
</dbReference>
<name>A0A918EYF9_9ACTN</name>
<evidence type="ECO:0000313" key="3">
    <source>
        <dbReference type="Proteomes" id="UP000656732"/>
    </source>
</evidence>
<keyword evidence="3" id="KW-1185">Reference proteome</keyword>
<dbReference type="RefSeq" id="WP_189558457.1">
    <property type="nucleotide sequence ID" value="NZ_BMTE01000004.1"/>
</dbReference>
<protein>
    <submittedName>
        <fullName evidence="2">Uncharacterized protein</fullName>
    </submittedName>
</protein>
<dbReference type="AlphaFoldDB" id="A0A918EYF9"/>
<evidence type="ECO:0000256" key="1">
    <source>
        <dbReference type="SAM" id="Phobius"/>
    </source>
</evidence>
<reference evidence="2" key="2">
    <citation type="submission" date="2020-09" db="EMBL/GenBank/DDBJ databases">
        <authorList>
            <person name="Sun Q."/>
            <person name="Ohkuma M."/>
        </authorList>
    </citation>
    <scope>NUCLEOTIDE SEQUENCE</scope>
    <source>
        <strain evidence="2">JCM 4403</strain>
    </source>
</reference>
<organism evidence="2 3">
    <name type="scientific">Streptomyces pilosus</name>
    <dbReference type="NCBI Taxonomy" id="28893"/>
    <lineage>
        <taxon>Bacteria</taxon>
        <taxon>Bacillati</taxon>
        <taxon>Actinomycetota</taxon>
        <taxon>Actinomycetes</taxon>
        <taxon>Kitasatosporales</taxon>
        <taxon>Streptomycetaceae</taxon>
        <taxon>Streptomyces</taxon>
    </lineage>
</organism>
<reference evidence="2" key="1">
    <citation type="journal article" date="2014" name="Int. J. Syst. Evol. Microbiol.">
        <title>Complete genome sequence of Corynebacterium casei LMG S-19264T (=DSM 44701T), isolated from a smear-ripened cheese.</title>
        <authorList>
            <consortium name="US DOE Joint Genome Institute (JGI-PGF)"/>
            <person name="Walter F."/>
            <person name="Albersmeier A."/>
            <person name="Kalinowski J."/>
            <person name="Ruckert C."/>
        </authorList>
    </citation>
    <scope>NUCLEOTIDE SEQUENCE</scope>
    <source>
        <strain evidence="2">JCM 4403</strain>
    </source>
</reference>
<dbReference type="Proteomes" id="UP000656732">
    <property type="component" value="Unassembled WGS sequence"/>
</dbReference>
<accession>A0A918EYF9</accession>
<feature type="transmembrane region" description="Helical" evidence="1">
    <location>
        <begin position="78"/>
        <end position="101"/>
    </location>
</feature>
<keyword evidence="1" id="KW-0812">Transmembrane</keyword>